<dbReference type="InterPro" id="IPR044611">
    <property type="entry name" value="E3A/B/C-like"/>
</dbReference>
<reference evidence="10" key="1">
    <citation type="submission" date="2021-01" db="UniProtKB">
        <authorList>
            <consortium name="EnsemblPlants"/>
        </authorList>
    </citation>
    <scope>IDENTIFICATION</scope>
</reference>
<dbReference type="PROSITE" id="PS50237">
    <property type="entry name" value="HECT"/>
    <property type="match status" value="1"/>
</dbReference>
<evidence type="ECO:0000259" key="9">
    <source>
        <dbReference type="PROSITE" id="PS50237"/>
    </source>
</evidence>
<evidence type="ECO:0000313" key="10">
    <source>
        <dbReference type="EnsemblPlants" id="Kaladp0059s0116.1.v1.1"/>
    </source>
</evidence>
<keyword evidence="11" id="KW-1185">Reference proteome</keyword>
<evidence type="ECO:0000256" key="1">
    <source>
        <dbReference type="ARBA" id="ARBA00000885"/>
    </source>
</evidence>
<dbReference type="Proteomes" id="UP000594263">
    <property type="component" value="Unplaced"/>
</dbReference>
<dbReference type="PANTHER" id="PTHR45700:SF2">
    <property type="entry name" value="UBIQUITIN-PROTEIN LIGASE E3C"/>
    <property type="match status" value="1"/>
</dbReference>
<comment type="similarity">
    <text evidence="7">Belongs to the UPL family.</text>
</comment>
<feature type="active site" description="Glycyl thioester intermediate" evidence="8">
    <location>
        <position position="1121"/>
    </location>
</feature>
<dbReference type="SMART" id="SM00119">
    <property type="entry name" value="HECTc"/>
    <property type="match status" value="1"/>
</dbReference>
<dbReference type="InterPro" id="IPR000569">
    <property type="entry name" value="HECT_dom"/>
</dbReference>
<evidence type="ECO:0000256" key="2">
    <source>
        <dbReference type="ARBA" id="ARBA00004906"/>
    </source>
</evidence>
<evidence type="ECO:0000256" key="8">
    <source>
        <dbReference type="PROSITE-ProRule" id="PRU00104"/>
    </source>
</evidence>
<proteinExistence type="inferred from homology"/>
<organism evidence="10 11">
    <name type="scientific">Kalanchoe fedtschenkoi</name>
    <name type="common">Lavender scallops</name>
    <name type="synonym">South American air plant</name>
    <dbReference type="NCBI Taxonomy" id="63787"/>
    <lineage>
        <taxon>Eukaryota</taxon>
        <taxon>Viridiplantae</taxon>
        <taxon>Streptophyta</taxon>
        <taxon>Embryophyta</taxon>
        <taxon>Tracheophyta</taxon>
        <taxon>Spermatophyta</taxon>
        <taxon>Magnoliopsida</taxon>
        <taxon>eudicotyledons</taxon>
        <taxon>Gunneridae</taxon>
        <taxon>Pentapetalae</taxon>
        <taxon>Saxifragales</taxon>
        <taxon>Crassulaceae</taxon>
        <taxon>Kalanchoe</taxon>
    </lineage>
</organism>
<dbReference type="PANTHER" id="PTHR45700">
    <property type="entry name" value="UBIQUITIN-PROTEIN LIGASE E3C"/>
    <property type="match status" value="1"/>
</dbReference>
<evidence type="ECO:0000256" key="7">
    <source>
        <dbReference type="ARBA" id="ARBA00061247"/>
    </source>
</evidence>
<comment type="pathway">
    <text evidence="2">Protein modification; protein ubiquitination.</text>
</comment>
<comment type="function">
    <text evidence="6">Probable E3 ubiquitin-protein ligase which mediates ubiquitination and subsequent proteasomal degradation of target proteins.</text>
</comment>
<keyword evidence="5 8" id="KW-0833">Ubl conjugation pathway</keyword>
<dbReference type="Gene3D" id="3.90.1750.10">
    <property type="entry name" value="Hect, E3 ligase catalytic domains"/>
    <property type="match status" value="1"/>
</dbReference>
<dbReference type="GO" id="GO:0061630">
    <property type="term" value="F:ubiquitin protein ligase activity"/>
    <property type="evidence" value="ECO:0007669"/>
    <property type="project" value="UniProtKB-EC"/>
</dbReference>
<dbReference type="EC" id="2.3.2.26" evidence="3"/>
<evidence type="ECO:0000313" key="11">
    <source>
        <dbReference type="Proteomes" id="UP000594263"/>
    </source>
</evidence>
<dbReference type="GO" id="GO:0006511">
    <property type="term" value="P:ubiquitin-dependent protein catabolic process"/>
    <property type="evidence" value="ECO:0007669"/>
    <property type="project" value="TreeGrafter"/>
</dbReference>
<dbReference type="CDD" id="cd23767">
    <property type="entry name" value="IQCD"/>
    <property type="match status" value="1"/>
</dbReference>
<dbReference type="OMA" id="NAHEFNQ"/>
<dbReference type="Gene3D" id="3.30.2410.10">
    <property type="entry name" value="Hect, E3 ligase catalytic domain"/>
    <property type="match status" value="1"/>
</dbReference>
<feature type="domain" description="HECT" evidence="9">
    <location>
        <begin position="809"/>
        <end position="1153"/>
    </location>
</feature>
<dbReference type="EnsemblPlants" id="Kaladp0059s0116.1.v1.1">
    <property type="protein sequence ID" value="Kaladp0059s0116.1.v1.1"/>
    <property type="gene ID" value="Kaladp0059s0116.v1.1"/>
</dbReference>
<dbReference type="PROSITE" id="PS50096">
    <property type="entry name" value="IQ"/>
    <property type="match status" value="1"/>
</dbReference>
<name>A0A7N1A115_KALFE</name>
<sequence>MDDRRRNQVSLRGASAKEISRDALLQKVAQERELREYTRRATAVSIFIQRVWRGYIAVKKTAEQLHREWSALVDHPPIVITKTWISCSLLRPFLFSTTQLLIRRNKVPTSDIDCMNKCFRILLASITSSDAENNFCSLATGGPEERRIWMHQARKLLSLGLFILAECNISSGNQKIISLTSLAMRFLITLTDIKGWKCTTTNDFDDANIQVCNLIQLMGSKHSILYSYIRRFICRLDVPSSNHVINVVQADEIFVITATAITFALRPFHIDSAGQCPKSLNLQNTADLFLLYILTIPWLTKRLPAVLLPALKHESILSPCLRSLVIDKDKIFREMTEIEKADTSEAEVISPCGFAIGNIICLVVCADKNPMNLGGFTCGLNYALYVRGVTLLSQDFLRWLDKYKPSSTGNQLSISGRETSIAINTKEDETTYQLNLMYMDLLKPVYQQWHHVTLLSTLESGGYIQENASLTAEIPGNLQLLDIVYFYCSMLKILAMLNPGAGSLPILNMLSFTSGFLGSLWGTIEGFAFPDEGHYHRSNNILKSESEPSSIKKTKESSKAEGPRWANMLNKITGKPQTESGILCSTSSGTSHDQAGVSYNENWDVKPLRRGPHGIPKDISSFLHLFCASYSHLLLVLEDAEFYEKQMPFTLAQQQRITAALNTLVYNGLSRSCSQDDRPLMDSAIKCLHLLYERDSRRPFCSPELWLAPATKSRMPIAAAARTHEKSRNKLDDVFNAPGAVSVITVTPHVFPFEERVQMFREFINTDKASRLMVGEVVGPGAPSLEIEVRRSHIVEDGFKQLRSIGSRFKSSIRVSFLNDCGLPEAGLDYGGLFKEFLTDMAKAAFSPEYGLFCQTATSERLLIPSTAARSQENGIELIEFLGKIVGKALYEGILLDYSFSHVFVQKLLGRYSFLDELSALDPELYKNLMYVKHFEGDVRDLSLDFTVTEEMFGKRIIVELRPGGKDVSVTNENKLQYVHAMADYKLNRQILPMLNAFYRGLSDIISPSWLRLFNASEFNQLLSGGKHDIDVDDLKKNTRYSGGYTEGSRTIKLFWEVLTGFEPQQRCMLLKFVTSCSRAPLLGFKHLQPAFTIHKVSCDMPLWATIGGHDVDRLPSASTCYNTLKLPTYKRSSNLKAKLLYAISSNAGFELS</sequence>
<dbReference type="CDD" id="cd00078">
    <property type="entry name" value="HECTc"/>
    <property type="match status" value="1"/>
</dbReference>
<dbReference type="FunFam" id="3.30.2160.10:FF:000002">
    <property type="entry name" value="Putative Ubiquitin-protein ligase E3C"/>
    <property type="match status" value="1"/>
</dbReference>
<evidence type="ECO:0000256" key="5">
    <source>
        <dbReference type="ARBA" id="ARBA00022786"/>
    </source>
</evidence>
<dbReference type="Gene3D" id="3.30.2160.10">
    <property type="entry name" value="Hect, E3 ligase catalytic domain"/>
    <property type="match status" value="1"/>
</dbReference>
<protein>
    <recommendedName>
        <fullName evidence="3">HECT-type E3 ubiquitin transferase</fullName>
        <ecNumber evidence="3">2.3.2.26</ecNumber>
    </recommendedName>
</protein>
<keyword evidence="4" id="KW-0808">Transferase</keyword>
<dbReference type="SUPFAM" id="SSF56204">
    <property type="entry name" value="Hect, E3 ligase catalytic domain"/>
    <property type="match status" value="1"/>
</dbReference>
<evidence type="ECO:0000256" key="3">
    <source>
        <dbReference type="ARBA" id="ARBA00012485"/>
    </source>
</evidence>
<dbReference type="AlphaFoldDB" id="A0A7N1A115"/>
<dbReference type="GO" id="GO:0000209">
    <property type="term" value="P:protein polyubiquitination"/>
    <property type="evidence" value="ECO:0007669"/>
    <property type="project" value="InterPro"/>
</dbReference>
<dbReference type="InterPro" id="IPR035983">
    <property type="entry name" value="Hect_E3_ubiquitin_ligase"/>
</dbReference>
<evidence type="ECO:0000256" key="4">
    <source>
        <dbReference type="ARBA" id="ARBA00022679"/>
    </source>
</evidence>
<dbReference type="FunFam" id="3.30.2410.10:FF:000017">
    <property type="entry name" value="E3 ubiquitin-protein ligase UPL7"/>
    <property type="match status" value="1"/>
</dbReference>
<accession>A0A7N1A115</accession>
<comment type="catalytic activity">
    <reaction evidence="1">
        <text>S-ubiquitinyl-[E2 ubiquitin-conjugating enzyme]-L-cysteine + [acceptor protein]-L-lysine = [E2 ubiquitin-conjugating enzyme]-L-cysteine + N(6)-ubiquitinyl-[acceptor protein]-L-lysine.</text>
        <dbReference type="EC" id="2.3.2.26"/>
    </reaction>
</comment>
<dbReference type="Gramene" id="Kaladp0059s0116.1.v1.1">
    <property type="protein sequence ID" value="Kaladp0059s0116.1.v1.1"/>
    <property type="gene ID" value="Kaladp0059s0116.v1.1"/>
</dbReference>
<dbReference type="Pfam" id="PF00632">
    <property type="entry name" value="HECT"/>
    <property type="match status" value="1"/>
</dbReference>
<evidence type="ECO:0000256" key="6">
    <source>
        <dbReference type="ARBA" id="ARBA00057703"/>
    </source>
</evidence>